<feature type="non-terminal residue" evidence="2">
    <location>
        <position position="64"/>
    </location>
</feature>
<evidence type="ECO:0000313" key="2">
    <source>
        <dbReference type="EMBL" id="CAA9333011.1"/>
    </source>
</evidence>
<name>A0A6J4LI65_9BACT</name>
<feature type="compositionally biased region" description="Low complexity" evidence="1">
    <location>
        <begin position="24"/>
        <end position="46"/>
    </location>
</feature>
<dbReference type="AlphaFoldDB" id="A0A6J4LI65"/>
<proteinExistence type="predicted"/>
<feature type="region of interest" description="Disordered" evidence="1">
    <location>
        <begin position="1"/>
        <end position="64"/>
    </location>
</feature>
<evidence type="ECO:0000256" key="1">
    <source>
        <dbReference type="SAM" id="MobiDB-lite"/>
    </source>
</evidence>
<gene>
    <name evidence="2" type="ORF">AVDCRST_MAG40-2006</name>
</gene>
<sequence length="64" mass="6705">EHQPQASTAGRPGAAPPRHRPPVGRRAGQGARRPRGPRAASGVGPRPARPGPRRLRARDGRPPG</sequence>
<reference evidence="2" key="1">
    <citation type="submission" date="2020-02" db="EMBL/GenBank/DDBJ databases">
        <authorList>
            <person name="Meier V. D."/>
        </authorList>
    </citation>
    <scope>NUCLEOTIDE SEQUENCE</scope>
    <source>
        <strain evidence="2">AVDCRST_MAG40</strain>
    </source>
</reference>
<accession>A0A6J4LI65</accession>
<protein>
    <submittedName>
        <fullName evidence="2">Uncharacterized protein</fullName>
    </submittedName>
</protein>
<dbReference type="EMBL" id="CADCTX010000613">
    <property type="protein sequence ID" value="CAA9333011.1"/>
    <property type="molecule type" value="Genomic_DNA"/>
</dbReference>
<organism evidence="2">
    <name type="scientific">uncultured Gemmatimonadaceae bacterium</name>
    <dbReference type="NCBI Taxonomy" id="246130"/>
    <lineage>
        <taxon>Bacteria</taxon>
        <taxon>Pseudomonadati</taxon>
        <taxon>Gemmatimonadota</taxon>
        <taxon>Gemmatimonadia</taxon>
        <taxon>Gemmatimonadales</taxon>
        <taxon>Gemmatimonadaceae</taxon>
        <taxon>environmental samples</taxon>
    </lineage>
</organism>
<feature type="non-terminal residue" evidence="2">
    <location>
        <position position="1"/>
    </location>
</feature>